<protein>
    <submittedName>
        <fullName evidence="2">Uncharacterized protein</fullName>
    </submittedName>
</protein>
<keyword evidence="3" id="KW-1185">Reference proteome</keyword>
<dbReference type="Gramene" id="Manes.14G060500.1.v8.1">
    <property type="protein sequence ID" value="Manes.14G060500.1.v8.1.CDS.1"/>
    <property type="gene ID" value="Manes.14G060500.v8.1"/>
</dbReference>
<gene>
    <name evidence="2" type="ORF">MANES_14G060500v8</name>
</gene>
<dbReference type="PANTHER" id="PTHR38224:SF1">
    <property type="entry name" value="PHLOEM SPECIFIC PROTEIN"/>
    <property type="match status" value="1"/>
</dbReference>
<dbReference type="AlphaFoldDB" id="A0A2C9UK88"/>
<dbReference type="Proteomes" id="UP000091857">
    <property type="component" value="Chromosome 14"/>
</dbReference>
<dbReference type="PANTHER" id="PTHR38224">
    <property type="entry name" value="PHLOEM SPECIFIC PROTEIN"/>
    <property type="match status" value="1"/>
</dbReference>
<proteinExistence type="predicted"/>
<evidence type="ECO:0000313" key="3">
    <source>
        <dbReference type="Proteomes" id="UP000091857"/>
    </source>
</evidence>
<comment type="caution">
    <text evidence="2">The sequence shown here is derived from an EMBL/GenBank/DDBJ whole genome shotgun (WGS) entry which is preliminary data.</text>
</comment>
<sequence length="121" mass="14173">MAQPRVSQTRQQHGWETTSHDYHVHVAGIERMPSILPDAPRYPNVFRALNNRVAHEEEPEENSHKECLVQKQQSPTKPHKKVQIAEQDKIIEDSIDAETDGFIRQKHKGFELCKWKTFKIH</sequence>
<accession>A0A2C9UK88</accession>
<feature type="compositionally biased region" description="Basic and acidic residues" evidence="1">
    <location>
        <begin position="55"/>
        <end position="68"/>
    </location>
</feature>
<reference evidence="3" key="1">
    <citation type="journal article" date="2016" name="Nat. Biotechnol.">
        <title>Sequencing wild and cultivated cassava and related species reveals extensive interspecific hybridization and genetic diversity.</title>
        <authorList>
            <person name="Bredeson J.V."/>
            <person name="Lyons J.B."/>
            <person name="Prochnik S.E."/>
            <person name="Wu G.A."/>
            <person name="Ha C.M."/>
            <person name="Edsinger-Gonzales E."/>
            <person name="Grimwood J."/>
            <person name="Schmutz J."/>
            <person name="Rabbi I.Y."/>
            <person name="Egesi C."/>
            <person name="Nauluvula P."/>
            <person name="Lebot V."/>
            <person name="Ndunguru J."/>
            <person name="Mkamilo G."/>
            <person name="Bart R.S."/>
            <person name="Setter T.L."/>
            <person name="Gleadow R.M."/>
            <person name="Kulakow P."/>
            <person name="Ferguson M.E."/>
            <person name="Rounsley S."/>
            <person name="Rokhsar D.S."/>
        </authorList>
    </citation>
    <scope>NUCLEOTIDE SEQUENCE [LARGE SCALE GENOMIC DNA]</scope>
    <source>
        <strain evidence="3">cv. AM560-2</strain>
    </source>
</reference>
<evidence type="ECO:0000313" key="2">
    <source>
        <dbReference type="EMBL" id="OAY30809.1"/>
    </source>
</evidence>
<feature type="region of interest" description="Disordered" evidence="1">
    <location>
        <begin position="55"/>
        <end position="83"/>
    </location>
</feature>
<evidence type="ECO:0000256" key="1">
    <source>
        <dbReference type="SAM" id="MobiDB-lite"/>
    </source>
</evidence>
<organism evidence="2 3">
    <name type="scientific">Manihot esculenta</name>
    <name type="common">Cassava</name>
    <name type="synonym">Jatropha manihot</name>
    <dbReference type="NCBI Taxonomy" id="3983"/>
    <lineage>
        <taxon>Eukaryota</taxon>
        <taxon>Viridiplantae</taxon>
        <taxon>Streptophyta</taxon>
        <taxon>Embryophyta</taxon>
        <taxon>Tracheophyta</taxon>
        <taxon>Spermatophyta</taxon>
        <taxon>Magnoliopsida</taxon>
        <taxon>eudicotyledons</taxon>
        <taxon>Gunneridae</taxon>
        <taxon>Pentapetalae</taxon>
        <taxon>rosids</taxon>
        <taxon>fabids</taxon>
        <taxon>Malpighiales</taxon>
        <taxon>Euphorbiaceae</taxon>
        <taxon>Crotonoideae</taxon>
        <taxon>Manihoteae</taxon>
        <taxon>Manihot</taxon>
    </lineage>
</organism>
<name>A0A2C9UK88_MANES</name>
<dbReference type="EMBL" id="CM004400">
    <property type="protein sequence ID" value="OAY30809.1"/>
    <property type="molecule type" value="Genomic_DNA"/>
</dbReference>
<dbReference type="OMA" id="YIQQKHK"/>